<dbReference type="RefSeq" id="WP_338752751.1">
    <property type="nucleotide sequence ID" value="NZ_CP147404.1"/>
</dbReference>
<dbReference type="InterPro" id="IPR005149">
    <property type="entry name" value="Tscrpt_reg_PadR_N"/>
</dbReference>
<dbReference type="NCBIfam" id="NF006931">
    <property type="entry name" value="PRK09416.1"/>
    <property type="match status" value="1"/>
</dbReference>
<keyword evidence="3" id="KW-1185">Reference proteome</keyword>
<reference evidence="2 3" key="1">
    <citation type="submission" date="2024-02" db="EMBL/GenBank/DDBJ databases">
        <title>Seven novel Bacillus-like species.</title>
        <authorList>
            <person name="Liu G."/>
        </authorList>
    </citation>
    <scope>NUCLEOTIDE SEQUENCE [LARGE SCALE GENOMIC DNA]</scope>
    <source>
        <strain evidence="2 3">FJAT-52991</strain>
    </source>
</reference>
<evidence type="ECO:0000313" key="3">
    <source>
        <dbReference type="Proteomes" id="UP001387364"/>
    </source>
</evidence>
<dbReference type="Pfam" id="PF03551">
    <property type="entry name" value="PadR"/>
    <property type="match status" value="1"/>
</dbReference>
<evidence type="ECO:0000259" key="1">
    <source>
        <dbReference type="Pfam" id="PF03551"/>
    </source>
</evidence>
<sequence length="132" mass="15681">MEEHLKKLKKSQQRELFHELEFTEELRQNIYRAIKTEKDEDVVMAILQLLVHEKTGFELLNHLRGRGIKRFDQNEGFLYAFLHSLEQKGYISSQWDKEQNKQYSLNSKGRKLLHKAETKSTQGVLKGAMLYE</sequence>
<dbReference type="Gene3D" id="1.10.10.10">
    <property type="entry name" value="Winged helix-like DNA-binding domain superfamily/Winged helix DNA-binding domain"/>
    <property type="match status" value="1"/>
</dbReference>
<accession>A0ABZ2N6S7</accession>
<dbReference type="SUPFAM" id="SSF46785">
    <property type="entry name" value="Winged helix' DNA-binding domain"/>
    <property type="match status" value="1"/>
</dbReference>
<dbReference type="InterPro" id="IPR036388">
    <property type="entry name" value="WH-like_DNA-bd_sf"/>
</dbReference>
<name>A0ABZ2N6S7_9BACI</name>
<proteinExistence type="predicted"/>
<dbReference type="Proteomes" id="UP001387364">
    <property type="component" value="Chromosome"/>
</dbReference>
<dbReference type="EMBL" id="CP147404">
    <property type="protein sequence ID" value="WXB93428.1"/>
    <property type="molecule type" value="Genomic_DNA"/>
</dbReference>
<gene>
    <name evidence="2" type="ORF">WDJ61_01770</name>
</gene>
<protein>
    <submittedName>
        <fullName evidence="2">PadR family transcriptional regulator</fullName>
    </submittedName>
</protein>
<feature type="domain" description="Transcription regulator PadR N-terminal" evidence="1">
    <location>
        <begin position="46"/>
        <end position="114"/>
    </location>
</feature>
<dbReference type="InterPro" id="IPR036390">
    <property type="entry name" value="WH_DNA-bd_sf"/>
</dbReference>
<organism evidence="2 3">
    <name type="scientific">Bacillus kandeliae</name>
    <dbReference type="NCBI Taxonomy" id="3129297"/>
    <lineage>
        <taxon>Bacteria</taxon>
        <taxon>Bacillati</taxon>
        <taxon>Bacillota</taxon>
        <taxon>Bacilli</taxon>
        <taxon>Bacillales</taxon>
        <taxon>Bacillaceae</taxon>
        <taxon>Bacillus</taxon>
    </lineage>
</organism>
<evidence type="ECO:0000313" key="2">
    <source>
        <dbReference type="EMBL" id="WXB93428.1"/>
    </source>
</evidence>